<dbReference type="SMART" id="SM00409">
    <property type="entry name" value="IG"/>
    <property type="match status" value="3"/>
</dbReference>
<evidence type="ECO:0000256" key="4">
    <source>
        <dbReference type="ARBA" id="ARBA00023157"/>
    </source>
</evidence>
<dbReference type="InterPro" id="IPR013783">
    <property type="entry name" value="Ig-like_fold"/>
</dbReference>
<keyword evidence="6" id="KW-0808">Transferase</keyword>
<dbReference type="CDD" id="cd00096">
    <property type="entry name" value="Ig"/>
    <property type="match status" value="3"/>
</dbReference>
<keyword evidence="4" id="KW-1015">Disulfide bond</keyword>
<evidence type="ECO:0000256" key="1">
    <source>
        <dbReference type="ARBA" id="ARBA00004496"/>
    </source>
</evidence>
<dbReference type="InterPro" id="IPR036179">
    <property type="entry name" value="Ig-like_dom_sf"/>
</dbReference>
<dbReference type="Pfam" id="PF07679">
    <property type="entry name" value="I-set"/>
    <property type="match status" value="3"/>
</dbReference>
<dbReference type="PROSITE" id="PS50835">
    <property type="entry name" value="IG_LIKE"/>
    <property type="match status" value="2"/>
</dbReference>
<dbReference type="InterPro" id="IPR003599">
    <property type="entry name" value="Ig_sub"/>
</dbReference>
<comment type="subcellular location">
    <subcellularLocation>
        <location evidence="1">Cytoplasm</location>
    </subcellularLocation>
</comment>
<dbReference type="Proteomes" id="UP000507470">
    <property type="component" value="Unassembled WGS sequence"/>
</dbReference>
<sequence>MFKRRLKDMKSVEGSHTIFECETEKDNSAVEWFKDDVKMTGNTAKIETEEGQIFKLTIKHTRVEDRGIYRIEKNGIRSEATLEVKALFKQLLKTEHILEGSDTVFECETEKESGVVKWFNGNVRITDNTENMETAEGYIYKLTIKHASVQNSGTYRVYKNDIFSEAVLEVKALFKRQLDNITIMEGLDIQFDCETEEENSSVEWFKDNVLIKMNTKNIKMEKLPGNIHKLTISPARLKDSGRYRIEKNGINSEAVLEVKGDKVNCFFA</sequence>
<keyword evidence="2" id="KW-0963">Cytoplasm</keyword>
<feature type="domain" description="Ig-like" evidence="5">
    <location>
        <begin position="1"/>
        <end position="83"/>
    </location>
</feature>
<keyword evidence="7" id="KW-1185">Reference proteome</keyword>
<dbReference type="PANTHER" id="PTHR35971:SF5">
    <property type="entry name" value="OBSCURIN LIKE CYTOSKELETAL ADAPTOR 1"/>
    <property type="match status" value="1"/>
</dbReference>
<reference evidence="6 7" key="1">
    <citation type="submission" date="2020-06" db="EMBL/GenBank/DDBJ databases">
        <authorList>
            <person name="Li R."/>
            <person name="Bekaert M."/>
        </authorList>
    </citation>
    <scope>NUCLEOTIDE SEQUENCE [LARGE SCALE GENOMIC DNA]</scope>
    <source>
        <strain evidence="7">wild</strain>
    </source>
</reference>
<dbReference type="AlphaFoldDB" id="A0A6J8ASP1"/>
<dbReference type="InterPro" id="IPR013098">
    <property type="entry name" value="Ig_I-set"/>
</dbReference>
<evidence type="ECO:0000313" key="7">
    <source>
        <dbReference type="Proteomes" id="UP000507470"/>
    </source>
</evidence>
<dbReference type="PANTHER" id="PTHR35971">
    <property type="entry name" value="SI:DKEY-31G6.6"/>
    <property type="match status" value="1"/>
</dbReference>
<evidence type="ECO:0000259" key="5">
    <source>
        <dbReference type="PROSITE" id="PS50835"/>
    </source>
</evidence>
<evidence type="ECO:0000256" key="2">
    <source>
        <dbReference type="ARBA" id="ARBA00022490"/>
    </source>
</evidence>
<dbReference type="GO" id="GO:0005737">
    <property type="term" value="C:cytoplasm"/>
    <property type="evidence" value="ECO:0007669"/>
    <property type="project" value="UniProtKB-SubCell"/>
</dbReference>
<evidence type="ECO:0000256" key="3">
    <source>
        <dbReference type="ARBA" id="ARBA00022553"/>
    </source>
</evidence>
<dbReference type="InterPro" id="IPR007110">
    <property type="entry name" value="Ig-like_dom"/>
</dbReference>
<feature type="domain" description="Ig-like" evidence="5">
    <location>
        <begin position="165"/>
        <end position="243"/>
    </location>
</feature>
<dbReference type="EMBL" id="CACVKT020001886">
    <property type="protein sequence ID" value="CAC5373142.1"/>
    <property type="molecule type" value="Genomic_DNA"/>
</dbReference>
<dbReference type="Gene3D" id="2.60.40.10">
    <property type="entry name" value="Immunoglobulins"/>
    <property type="match status" value="3"/>
</dbReference>
<dbReference type="EC" id="2.7.11.1" evidence="6"/>
<dbReference type="SUPFAM" id="SSF48726">
    <property type="entry name" value="Immunoglobulin"/>
    <property type="match status" value="3"/>
</dbReference>
<name>A0A6J8ASP1_MYTCO</name>
<dbReference type="OrthoDB" id="6141271at2759"/>
<accession>A0A6J8ASP1</accession>
<dbReference type="GO" id="GO:0004674">
    <property type="term" value="F:protein serine/threonine kinase activity"/>
    <property type="evidence" value="ECO:0007669"/>
    <property type="project" value="UniProtKB-EC"/>
</dbReference>
<dbReference type="InterPro" id="IPR052385">
    <property type="entry name" value="Obscurin/Obscurin-like_Reg"/>
</dbReference>
<gene>
    <name evidence="6" type="ORF">MCOR_10998</name>
</gene>
<evidence type="ECO:0000313" key="6">
    <source>
        <dbReference type="EMBL" id="CAC5373142.1"/>
    </source>
</evidence>
<protein>
    <submittedName>
        <fullName evidence="6">TTN</fullName>
        <ecNumber evidence="6">2.7.11.1</ecNumber>
    </submittedName>
</protein>
<organism evidence="6 7">
    <name type="scientific">Mytilus coruscus</name>
    <name type="common">Sea mussel</name>
    <dbReference type="NCBI Taxonomy" id="42192"/>
    <lineage>
        <taxon>Eukaryota</taxon>
        <taxon>Metazoa</taxon>
        <taxon>Spiralia</taxon>
        <taxon>Lophotrochozoa</taxon>
        <taxon>Mollusca</taxon>
        <taxon>Bivalvia</taxon>
        <taxon>Autobranchia</taxon>
        <taxon>Pteriomorphia</taxon>
        <taxon>Mytilida</taxon>
        <taxon>Mytiloidea</taxon>
        <taxon>Mytilidae</taxon>
        <taxon>Mytilinae</taxon>
        <taxon>Mytilus</taxon>
    </lineage>
</organism>
<keyword evidence="3" id="KW-0597">Phosphoprotein</keyword>
<proteinExistence type="predicted"/>